<gene>
    <name evidence="2" type="ORF">GQN54_15245</name>
</gene>
<evidence type="ECO:0000313" key="3">
    <source>
        <dbReference type="Proteomes" id="UP000470771"/>
    </source>
</evidence>
<reference evidence="2 3" key="1">
    <citation type="submission" date="2019-12" db="EMBL/GenBank/DDBJ databases">
        <authorList>
            <person name="Zhao J."/>
        </authorList>
    </citation>
    <scope>NUCLEOTIDE SEQUENCE [LARGE SCALE GENOMIC DNA]</scope>
    <source>
        <strain evidence="2 3">S-15</strain>
    </source>
</reference>
<evidence type="ECO:0000313" key="2">
    <source>
        <dbReference type="EMBL" id="NBG67482.1"/>
    </source>
</evidence>
<dbReference type="Proteomes" id="UP000470771">
    <property type="component" value="Unassembled WGS sequence"/>
</dbReference>
<protein>
    <submittedName>
        <fullName evidence="2">Glycosyltransferase</fullName>
    </submittedName>
</protein>
<sequence length="388" mass="44782">MKLFVLLSRFPYPLEKGDKLRAYHQIKELSKNNEVHLCAISDVAISEEQRKELAPYCQSIKVIQLSKIMMYWNVFLGIFFSKLPFQVLYFYSKRAKKEIEDAIKINQIEHIFCQLIRTSEYVKNIQHIPKTLDYMDALSRGMERRVENSPFYLKPFIKIEALRLKKYEHFIFNYFDRKVIISEQDRDLIVNVHNDTIEIIPNGVEHDFFKAQPTEKKYDLIFTGNMSYEPNVISVEYLANEILPLVKQSIPNIQLVIAGASPSNRVKALSNDNVTVTGWVEDIRDYYNAAKIFVAPMLIGTGLQNKLLEAMAMQLPCVTSELANNALGATNGKDILIGGNTEEYARHIVSLMQKKDLAIAIANNGFNYVNQTFSWKNSTEKLEQLFKK</sequence>
<dbReference type="EMBL" id="WWNE01000018">
    <property type="protein sequence ID" value="NBG67482.1"/>
    <property type="molecule type" value="Genomic_DNA"/>
</dbReference>
<dbReference type="Gene3D" id="3.40.50.2000">
    <property type="entry name" value="Glycogen Phosphorylase B"/>
    <property type="match status" value="2"/>
</dbReference>
<dbReference type="SUPFAM" id="SSF53756">
    <property type="entry name" value="UDP-Glycosyltransferase/glycogen phosphorylase"/>
    <property type="match status" value="1"/>
</dbReference>
<keyword evidence="1 2" id="KW-0808">Transferase</keyword>
<proteinExistence type="predicted"/>
<dbReference type="GO" id="GO:0009103">
    <property type="term" value="P:lipopolysaccharide biosynthetic process"/>
    <property type="evidence" value="ECO:0007669"/>
    <property type="project" value="TreeGrafter"/>
</dbReference>
<accession>A0A6N9NNP4</accession>
<dbReference type="PANTHER" id="PTHR46401">
    <property type="entry name" value="GLYCOSYLTRANSFERASE WBBK-RELATED"/>
    <property type="match status" value="1"/>
</dbReference>
<keyword evidence="3" id="KW-1185">Reference proteome</keyword>
<name>A0A6N9NNP4_9FLAO</name>
<evidence type="ECO:0000256" key="1">
    <source>
        <dbReference type="ARBA" id="ARBA00022679"/>
    </source>
</evidence>
<dbReference type="GO" id="GO:0016757">
    <property type="term" value="F:glycosyltransferase activity"/>
    <property type="evidence" value="ECO:0007669"/>
    <property type="project" value="TreeGrafter"/>
</dbReference>
<dbReference type="RefSeq" id="WP_160634425.1">
    <property type="nucleotide sequence ID" value="NZ_WWNE01000018.1"/>
</dbReference>
<dbReference type="PANTHER" id="PTHR46401:SF2">
    <property type="entry name" value="GLYCOSYLTRANSFERASE WBBK-RELATED"/>
    <property type="match status" value="1"/>
</dbReference>
<dbReference type="CDD" id="cd03801">
    <property type="entry name" value="GT4_PimA-like"/>
    <property type="match status" value="1"/>
</dbReference>
<dbReference type="Pfam" id="PF13692">
    <property type="entry name" value="Glyco_trans_1_4"/>
    <property type="match status" value="1"/>
</dbReference>
<dbReference type="AlphaFoldDB" id="A0A6N9NNP4"/>
<comment type="caution">
    <text evidence="2">The sequence shown here is derived from an EMBL/GenBank/DDBJ whole genome shotgun (WGS) entry which is preliminary data.</text>
</comment>
<organism evidence="2 3">
    <name type="scientific">Acidiluteibacter ferrifornacis</name>
    <dbReference type="NCBI Taxonomy" id="2692424"/>
    <lineage>
        <taxon>Bacteria</taxon>
        <taxon>Pseudomonadati</taxon>
        <taxon>Bacteroidota</taxon>
        <taxon>Flavobacteriia</taxon>
        <taxon>Flavobacteriales</taxon>
        <taxon>Cryomorphaceae</taxon>
        <taxon>Acidiluteibacter</taxon>
    </lineage>
</organism>